<reference evidence="1 2" key="1">
    <citation type="journal article" date="2017" name="Genome Biol.">
        <title>New reference genome sequences of hot pepper reveal the massive evolution of plant disease-resistance genes by retroduplication.</title>
        <authorList>
            <person name="Kim S."/>
            <person name="Park J."/>
            <person name="Yeom S.I."/>
            <person name="Kim Y.M."/>
            <person name="Seo E."/>
            <person name="Kim K.T."/>
            <person name="Kim M.S."/>
            <person name="Lee J.M."/>
            <person name="Cheong K."/>
            <person name="Shin H.S."/>
            <person name="Kim S.B."/>
            <person name="Han K."/>
            <person name="Lee J."/>
            <person name="Park M."/>
            <person name="Lee H.A."/>
            <person name="Lee H.Y."/>
            <person name="Lee Y."/>
            <person name="Oh S."/>
            <person name="Lee J.H."/>
            <person name="Choi E."/>
            <person name="Choi E."/>
            <person name="Lee S.E."/>
            <person name="Jeon J."/>
            <person name="Kim H."/>
            <person name="Choi G."/>
            <person name="Song H."/>
            <person name="Lee J."/>
            <person name="Lee S.C."/>
            <person name="Kwon J.K."/>
            <person name="Lee H.Y."/>
            <person name="Koo N."/>
            <person name="Hong Y."/>
            <person name="Kim R.W."/>
            <person name="Kang W.H."/>
            <person name="Huh J.H."/>
            <person name="Kang B.C."/>
            <person name="Yang T.J."/>
            <person name="Lee Y.H."/>
            <person name="Bennetzen J.L."/>
            <person name="Choi D."/>
        </authorList>
    </citation>
    <scope>NUCLEOTIDE SEQUENCE [LARGE SCALE GENOMIC DNA]</scope>
    <source>
        <strain evidence="2">cv. PBC81</strain>
    </source>
</reference>
<name>A0A2G2X610_CAPBA</name>
<proteinExistence type="predicted"/>
<comment type="caution">
    <text evidence="1">The sequence shown here is derived from an EMBL/GenBank/DDBJ whole genome shotgun (WGS) entry which is preliminary data.</text>
</comment>
<dbReference type="EMBL" id="MLFT02000003">
    <property type="protein sequence ID" value="PHT52849.1"/>
    <property type="molecule type" value="Genomic_DNA"/>
</dbReference>
<evidence type="ECO:0008006" key="3">
    <source>
        <dbReference type="Google" id="ProtNLM"/>
    </source>
</evidence>
<dbReference type="InterPro" id="IPR040256">
    <property type="entry name" value="At4g02000-like"/>
</dbReference>
<organism evidence="1 2">
    <name type="scientific">Capsicum baccatum</name>
    <name type="common">Peruvian pepper</name>
    <dbReference type="NCBI Taxonomy" id="33114"/>
    <lineage>
        <taxon>Eukaryota</taxon>
        <taxon>Viridiplantae</taxon>
        <taxon>Streptophyta</taxon>
        <taxon>Embryophyta</taxon>
        <taxon>Tracheophyta</taxon>
        <taxon>Spermatophyta</taxon>
        <taxon>Magnoliopsida</taxon>
        <taxon>eudicotyledons</taxon>
        <taxon>Gunneridae</taxon>
        <taxon>Pentapetalae</taxon>
        <taxon>asterids</taxon>
        <taxon>lamiids</taxon>
        <taxon>Solanales</taxon>
        <taxon>Solanaceae</taxon>
        <taxon>Solanoideae</taxon>
        <taxon>Capsiceae</taxon>
        <taxon>Capsicum</taxon>
    </lineage>
</organism>
<keyword evidence="2" id="KW-1185">Reference proteome</keyword>
<evidence type="ECO:0000313" key="2">
    <source>
        <dbReference type="Proteomes" id="UP000224567"/>
    </source>
</evidence>
<dbReference type="OrthoDB" id="1306000at2759"/>
<protein>
    <recommendedName>
        <fullName evidence="3">DUF4283 domain-containing protein</fullName>
    </recommendedName>
</protein>
<accession>A0A2G2X610</accession>
<gene>
    <name evidence="1" type="ORF">CQW23_07311</name>
</gene>
<dbReference type="PANTHER" id="PTHR31286:SF164">
    <property type="entry name" value="ZINC FINGER, CCHC-TYPE"/>
    <property type="match status" value="1"/>
</dbReference>
<dbReference type="PANTHER" id="PTHR31286">
    <property type="entry name" value="GLYCINE-RICH CELL WALL STRUCTURAL PROTEIN 1.8-LIKE"/>
    <property type="match status" value="1"/>
</dbReference>
<dbReference type="STRING" id="33114.A0A2G2X610"/>
<reference evidence="2" key="2">
    <citation type="journal article" date="2017" name="J. Anim. Genet.">
        <title>Multiple reference genome sequences of hot pepper reveal the massive evolution of plant disease resistance genes by retroduplication.</title>
        <authorList>
            <person name="Kim S."/>
            <person name="Park J."/>
            <person name="Yeom S.-I."/>
            <person name="Kim Y.-M."/>
            <person name="Seo E."/>
            <person name="Kim K.-T."/>
            <person name="Kim M.-S."/>
            <person name="Lee J.M."/>
            <person name="Cheong K."/>
            <person name="Shin H.-S."/>
            <person name="Kim S.-B."/>
            <person name="Han K."/>
            <person name="Lee J."/>
            <person name="Park M."/>
            <person name="Lee H.-A."/>
            <person name="Lee H.-Y."/>
            <person name="Lee Y."/>
            <person name="Oh S."/>
            <person name="Lee J.H."/>
            <person name="Choi E."/>
            <person name="Choi E."/>
            <person name="Lee S.E."/>
            <person name="Jeon J."/>
            <person name="Kim H."/>
            <person name="Choi G."/>
            <person name="Song H."/>
            <person name="Lee J."/>
            <person name="Lee S.-C."/>
            <person name="Kwon J.-K."/>
            <person name="Lee H.-Y."/>
            <person name="Koo N."/>
            <person name="Hong Y."/>
            <person name="Kim R.W."/>
            <person name="Kang W.-H."/>
            <person name="Huh J.H."/>
            <person name="Kang B.-C."/>
            <person name="Yang T.-J."/>
            <person name="Lee Y.-H."/>
            <person name="Bennetzen J.L."/>
            <person name="Choi D."/>
        </authorList>
    </citation>
    <scope>NUCLEOTIDE SEQUENCE [LARGE SCALE GENOMIC DNA]</scope>
    <source>
        <strain evidence="2">cv. PBC81</strain>
    </source>
</reference>
<dbReference type="AlphaFoldDB" id="A0A2G2X610"/>
<evidence type="ECO:0000313" key="1">
    <source>
        <dbReference type="EMBL" id="PHT52849.1"/>
    </source>
</evidence>
<sequence>MLARCSEIAPAHWKIDNWELDWWRDAAPSRCFTVLVRVGERRLHFFGVGVAEKEVDMESTLVPVWVILPDFPWHYHDWAAMERILEPLVPLILLDKVTMARTRPTTAKACVEIELTRPRINEVKVALIDSTGKLDTFKQLIEYETSLILLLL</sequence>
<dbReference type="Proteomes" id="UP000224567">
    <property type="component" value="Unassembled WGS sequence"/>
</dbReference>